<proteinExistence type="predicted"/>
<gene>
    <name evidence="1" type="ORF">CIW82_18150</name>
</gene>
<reference evidence="1 2" key="1">
    <citation type="submission" date="2017-08" db="EMBL/GenBank/DDBJ databases">
        <title>Complete Genome Sequence of Acetobacter tropicalis Oregon-R-modENCODE STRAIN BDGP1, an acetic acid bacterium isolated from Drosophila melanogaster gut.</title>
        <authorList>
            <person name="Wan K.H."/>
            <person name="Yu C."/>
            <person name="Park S."/>
            <person name="Hammonds A.S."/>
            <person name="Booth B.W."/>
            <person name="Celniker S.E."/>
        </authorList>
    </citation>
    <scope>NUCLEOTIDE SEQUENCE [LARGE SCALE GENOMIC DNA]</scope>
    <source>
        <strain evidence="1 2">BDGP1</strain>
    </source>
</reference>
<evidence type="ECO:0000313" key="1">
    <source>
        <dbReference type="EMBL" id="ATJ92302.1"/>
    </source>
</evidence>
<name>A0A291PLJ0_9PROT</name>
<dbReference type="EMBL" id="CP022699">
    <property type="protein sequence ID" value="ATJ92302.1"/>
    <property type="molecule type" value="Genomic_DNA"/>
</dbReference>
<dbReference type="AlphaFoldDB" id="A0A291PLJ0"/>
<dbReference type="KEGG" id="ato:CIW82_18150"/>
<sequence>MFAVPEPGRRQLFETVKRGEINLLKTWSGYQMLSAVSYLLNGPWPGAVQEAIITGWKHIRCLVPGFDSVLPSIFTG</sequence>
<organism evidence="1 2">
    <name type="scientific">Acetobacter tropicalis</name>
    <dbReference type="NCBI Taxonomy" id="104102"/>
    <lineage>
        <taxon>Bacteria</taxon>
        <taxon>Pseudomonadati</taxon>
        <taxon>Pseudomonadota</taxon>
        <taxon>Alphaproteobacteria</taxon>
        <taxon>Acetobacterales</taxon>
        <taxon>Acetobacteraceae</taxon>
        <taxon>Acetobacter</taxon>
    </lineage>
</organism>
<protein>
    <submittedName>
        <fullName evidence="1">Uncharacterized protein</fullName>
    </submittedName>
</protein>
<dbReference type="Proteomes" id="UP000220394">
    <property type="component" value="Chromosome"/>
</dbReference>
<accession>A0A291PLJ0</accession>
<evidence type="ECO:0000313" key="2">
    <source>
        <dbReference type="Proteomes" id="UP000220394"/>
    </source>
</evidence>